<organism evidence="2 3">
    <name type="scientific">Rubroshorea leprosula</name>
    <dbReference type="NCBI Taxonomy" id="152421"/>
    <lineage>
        <taxon>Eukaryota</taxon>
        <taxon>Viridiplantae</taxon>
        <taxon>Streptophyta</taxon>
        <taxon>Embryophyta</taxon>
        <taxon>Tracheophyta</taxon>
        <taxon>Spermatophyta</taxon>
        <taxon>Magnoliopsida</taxon>
        <taxon>eudicotyledons</taxon>
        <taxon>Gunneridae</taxon>
        <taxon>Pentapetalae</taxon>
        <taxon>rosids</taxon>
        <taxon>malvids</taxon>
        <taxon>Malvales</taxon>
        <taxon>Dipterocarpaceae</taxon>
        <taxon>Rubroshorea</taxon>
    </lineage>
</organism>
<accession>A0AAV5IFJ5</accession>
<keyword evidence="1" id="KW-0812">Transmembrane</keyword>
<feature type="transmembrane region" description="Helical" evidence="1">
    <location>
        <begin position="20"/>
        <end position="39"/>
    </location>
</feature>
<keyword evidence="3" id="KW-1185">Reference proteome</keyword>
<comment type="caution">
    <text evidence="2">The sequence shown here is derived from an EMBL/GenBank/DDBJ whole genome shotgun (WGS) entry which is preliminary data.</text>
</comment>
<sequence>MFCVRNPVCECGFAEPFSPFFYPGSWKPYAWVLCVYIYIYM</sequence>
<evidence type="ECO:0000313" key="2">
    <source>
        <dbReference type="EMBL" id="GKU96434.1"/>
    </source>
</evidence>
<dbReference type="AlphaFoldDB" id="A0AAV5IFJ5"/>
<evidence type="ECO:0000256" key="1">
    <source>
        <dbReference type="SAM" id="Phobius"/>
    </source>
</evidence>
<name>A0AAV5IFJ5_9ROSI</name>
<dbReference type="Proteomes" id="UP001054252">
    <property type="component" value="Unassembled WGS sequence"/>
</dbReference>
<protein>
    <submittedName>
        <fullName evidence="2">Uncharacterized protein</fullName>
    </submittedName>
</protein>
<reference evidence="2 3" key="1">
    <citation type="journal article" date="2021" name="Commun. Biol.">
        <title>The genome of Shorea leprosula (Dipterocarpaceae) highlights the ecological relevance of drought in aseasonal tropical rainforests.</title>
        <authorList>
            <person name="Ng K.K.S."/>
            <person name="Kobayashi M.J."/>
            <person name="Fawcett J.A."/>
            <person name="Hatakeyama M."/>
            <person name="Paape T."/>
            <person name="Ng C.H."/>
            <person name="Ang C.C."/>
            <person name="Tnah L.H."/>
            <person name="Lee C.T."/>
            <person name="Nishiyama T."/>
            <person name="Sese J."/>
            <person name="O'Brien M.J."/>
            <person name="Copetti D."/>
            <person name="Mohd Noor M.I."/>
            <person name="Ong R.C."/>
            <person name="Putra M."/>
            <person name="Sireger I.Z."/>
            <person name="Indrioko S."/>
            <person name="Kosugi Y."/>
            <person name="Izuno A."/>
            <person name="Isagi Y."/>
            <person name="Lee S.L."/>
            <person name="Shimizu K.K."/>
        </authorList>
    </citation>
    <scope>NUCLEOTIDE SEQUENCE [LARGE SCALE GENOMIC DNA]</scope>
    <source>
        <strain evidence="2">214</strain>
    </source>
</reference>
<gene>
    <name evidence="2" type="ORF">SLEP1_g9671</name>
</gene>
<dbReference type="EMBL" id="BPVZ01000010">
    <property type="protein sequence ID" value="GKU96434.1"/>
    <property type="molecule type" value="Genomic_DNA"/>
</dbReference>
<keyword evidence="1" id="KW-1133">Transmembrane helix</keyword>
<keyword evidence="1" id="KW-0472">Membrane</keyword>
<evidence type="ECO:0000313" key="3">
    <source>
        <dbReference type="Proteomes" id="UP001054252"/>
    </source>
</evidence>
<proteinExistence type="predicted"/>